<gene>
    <name evidence="1" type="ORF">PSON_ATCC_30995.1.T0610035</name>
</gene>
<evidence type="ECO:0000313" key="2">
    <source>
        <dbReference type="Proteomes" id="UP000692954"/>
    </source>
</evidence>
<evidence type="ECO:0000313" key="1">
    <source>
        <dbReference type="EMBL" id="CAD8093568.1"/>
    </source>
</evidence>
<comment type="caution">
    <text evidence="1">The sequence shown here is derived from an EMBL/GenBank/DDBJ whole genome shotgun (WGS) entry which is preliminary data.</text>
</comment>
<sequence>MNFNQNRRITLFQIFKKRENEQEVRIVVKEVQQNQSSVITKTL</sequence>
<organism evidence="1 2">
    <name type="scientific">Paramecium sonneborni</name>
    <dbReference type="NCBI Taxonomy" id="65129"/>
    <lineage>
        <taxon>Eukaryota</taxon>
        <taxon>Sar</taxon>
        <taxon>Alveolata</taxon>
        <taxon>Ciliophora</taxon>
        <taxon>Intramacronucleata</taxon>
        <taxon>Oligohymenophorea</taxon>
        <taxon>Peniculida</taxon>
        <taxon>Parameciidae</taxon>
        <taxon>Paramecium</taxon>
    </lineage>
</organism>
<name>A0A8S1NLT2_9CILI</name>
<dbReference type="EMBL" id="CAJJDN010000061">
    <property type="protein sequence ID" value="CAD8093568.1"/>
    <property type="molecule type" value="Genomic_DNA"/>
</dbReference>
<dbReference type="AlphaFoldDB" id="A0A8S1NLT2"/>
<keyword evidence="2" id="KW-1185">Reference proteome</keyword>
<protein>
    <submittedName>
        <fullName evidence="1">Uncharacterized protein</fullName>
    </submittedName>
</protein>
<reference evidence="1" key="1">
    <citation type="submission" date="2021-01" db="EMBL/GenBank/DDBJ databases">
        <authorList>
            <consortium name="Genoscope - CEA"/>
            <person name="William W."/>
        </authorList>
    </citation>
    <scope>NUCLEOTIDE SEQUENCE</scope>
</reference>
<proteinExistence type="predicted"/>
<accession>A0A8S1NLT2</accession>
<dbReference type="Proteomes" id="UP000692954">
    <property type="component" value="Unassembled WGS sequence"/>
</dbReference>